<feature type="region of interest" description="Disordered" evidence="1">
    <location>
        <begin position="31"/>
        <end position="50"/>
    </location>
</feature>
<evidence type="ECO:0000256" key="1">
    <source>
        <dbReference type="SAM" id="MobiDB-lite"/>
    </source>
</evidence>
<sequence>MPAGDDLLCQSLSKAAFVVTVEYDREYPTMNMNGMARHHPNQPPHVPPEMDKKRRNYRLLADPMIDPSKDKIYRFDGVNSHDGRVIDARDPRPRYQRICYRRQPA</sequence>
<evidence type="ECO:0000313" key="2">
    <source>
        <dbReference type="EMBL" id="CEK97078.1"/>
    </source>
</evidence>
<reference evidence="2" key="1">
    <citation type="submission" date="2014-12" db="EMBL/GenBank/DDBJ databases">
        <title>Insight into the proteome of Arion vulgaris.</title>
        <authorList>
            <person name="Aradska J."/>
            <person name="Bulat T."/>
            <person name="Smidak R."/>
            <person name="Sarate P."/>
            <person name="Gangsoo J."/>
            <person name="Sialana F."/>
            <person name="Bilban M."/>
            <person name="Lubec G."/>
        </authorList>
    </citation>
    <scope>NUCLEOTIDE SEQUENCE</scope>
    <source>
        <tissue evidence="2">Skin</tissue>
    </source>
</reference>
<protein>
    <submittedName>
        <fullName evidence="2">Uncharacterized protein</fullName>
    </submittedName>
</protein>
<dbReference type="EMBL" id="HACG01050213">
    <property type="protein sequence ID" value="CEK97078.1"/>
    <property type="molecule type" value="Transcribed_RNA"/>
</dbReference>
<organism evidence="2">
    <name type="scientific">Arion vulgaris</name>
    <dbReference type="NCBI Taxonomy" id="1028688"/>
    <lineage>
        <taxon>Eukaryota</taxon>
        <taxon>Metazoa</taxon>
        <taxon>Spiralia</taxon>
        <taxon>Lophotrochozoa</taxon>
        <taxon>Mollusca</taxon>
        <taxon>Gastropoda</taxon>
        <taxon>Heterobranchia</taxon>
        <taxon>Euthyneura</taxon>
        <taxon>Panpulmonata</taxon>
        <taxon>Eupulmonata</taxon>
        <taxon>Stylommatophora</taxon>
        <taxon>Helicina</taxon>
        <taxon>Arionoidea</taxon>
        <taxon>Arionidae</taxon>
        <taxon>Arion</taxon>
    </lineage>
</organism>
<gene>
    <name evidence="2" type="primary">ORF214570</name>
</gene>
<accession>A0A0B7BVP8</accession>
<proteinExistence type="predicted"/>
<dbReference type="AlphaFoldDB" id="A0A0B7BVP8"/>
<feature type="non-terminal residue" evidence="2">
    <location>
        <position position="105"/>
    </location>
</feature>
<name>A0A0B7BVP8_9EUPU</name>